<dbReference type="Pfam" id="PF01136">
    <property type="entry name" value="Peptidase_U32"/>
    <property type="match status" value="1"/>
</dbReference>
<keyword evidence="2" id="KW-0378">Hydrolase</keyword>
<dbReference type="RefSeq" id="WP_078805714.1">
    <property type="nucleotide sequence ID" value="NZ_FUXK01000019.1"/>
</dbReference>
<dbReference type="PANTHER" id="PTHR30217:SF10">
    <property type="entry name" value="23S RRNA 5-HYDROXYCYTIDINE C2501 SYNTHASE"/>
    <property type="match status" value="1"/>
</dbReference>
<dbReference type="eggNOG" id="COG0826">
    <property type="taxonomic scope" value="Bacteria"/>
</dbReference>
<reference evidence="2 3" key="1">
    <citation type="submission" date="2017-02" db="EMBL/GenBank/DDBJ databases">
        <authorList>
            <person name="Peterson S.W."/>
        </authorList>
    </citation>
    <scope>NUCLEOTIDE SEQUENCE [LARGE SCALE GENOMIC DNA]</scope>
    <source>
        <strain evidence="2 3">ATCC 43324</strain>
    </source>
</reference>
<dbReference type="InterPro" id="IPR001539">
    <property type="entry name" value="Peptidase_U32"/>
</dbReference>
<name>A0A1T4Q5I2_9BACT</name>
<dbReference type="GO" id="GO:0006508">
    <property type="term" value="P:proteolysis"/>
    <property type="evidence" value="ECO:0007669"/>
    <property type="project" value="UniProtKB-KW"/>
</dbReference>
<evidence type="ECO:0000313" key="3">
    <source>
        <dbReference type="Proteomes" id="UP000190065"/>
    </source>
</evidence>
<dbReference type="PANTHER" id="PTHR30217">
    <property type="entry name" value="PEPTIDASE U32 FAMILY"/>
    <property type="match status" value="1"/>
</dbReference>
<dbReference type="Pfam" id="PF12392">
    <property type="entry name" value="DUF3656"/>
    <property type="match status" value="1"/>
</dbReference>
<dbReference type="InterPro" id="IPR020988">
    <property type="entry name" value="Pept_U32_collagenase"/>
</dbReference>
<keyword evidence="2" id="KW-0645">Protease</keyword>
<protein>
    <submittedName>
        <fullName evidence="2">Putative protease</fullName>
    </submittedName>
</protein>
<sequence length="624" mass="69879">MQTLELLAPAKTAAIGIEAIRHGADAVYIGADSFGARSAAGNSIADIAQLCQYAHTFGARVYVTINTLVYEHEIAALKQLLCALDAIEVDALLLQDMGVYALIKRWTTAEKWHFQLHASTQTDNRSANKVAWLQALGFQRAVLARELSVEEIAAIHAQVPGMELEVFVHGALCVSYSGVCYASQHCFGRSANRGACAQFCRMKFDLVDATGKEIEHQRHLLSLKDLNQLNQIEQLVTAGACSFKIEGRLKEADYVKNVVSAYSQQLNAIVKRHPQRYRRASWGEVDYHFTPDLNKTFNRGYTHYFLDGRVSHIANFDTPKAMGEFVGTVKAIRGHALIVAGVASFSNGDGLCFVNAQRELEGFRVNRVEGNKLYPQRMPQQLREGMRLYRNQDVAFDKILAKPTAERRMALDMLLGTTADGFFLQVKHDGMEEAVSCTIIFAHEKAKSLQTDNMRMQLTKLGGTEFVCRQLTFSDGVEQLFLPSSLLAQLRRGVVTQLKALKPLRNQLLIAPKTKPFQQPISTLFPATYQQHPYLYNIANAAARDFYAAEGLDHLQPAFELAPPTKPLIMQCRHCLRYELGFCVKRGGQRPTWKEPLTLRLGDGRRFTLDFDCMACQMNIYAET</sequence>
<dbReference type="STRING" id="28136.SAMN02745202_01702"/>
<dbReference type="EMBL" id="FUXK01000019">
    <property type="protein sequence ID" value="SJZ98924.1"/>
    <property type="molecule type" value="Genomic_DNA"/>
</dbReference>
<dbReference type="Proteomes" id="UP000190065">
    <property type="component" value="Unassembled WGS sequence"/>
</dbReference>
<dbReference type="AlphaFoldDB" id="A0A1T4Q5I2"/>
<dbReference type="GO" id="GO:0008233">
    <property type="term" value="F:peptidase activity"/>
    <property type="evidence" value="ECO:0007669"/>
    <property type="project" value="UniProtKB-KW"/>
</dbReference>
<accession>A0A1T4Q5I2</accession>
<dbReference type="InterPro" id="IPR051454">
    <property type="entry name" value="RNA/ubiquinone_mod_enzymes"/>
</dbReference>
<gene>
    <name evidence="2" type="ORF">SAMN02745202_01702</name>
</gene>
<organism evidence="2 3">
    <name type="scientific">Segatella oulorum</name>
    <dbReference type="NCBI Taxonomy" id="28136"/>
    <lineage>
        <taxon>Bacteria</taxon>
        <taxon>Pseudomonadati</taxon>
        <taxon>Bacteroidota</taxon>
        <taxon>Bacteroidia</taxon>
        <taxon>Bacteroidales</taxon>
        <taxon>Prevotellaceae</taxon>
        <taxon>Segatella</taxon>
    </lineage>
</organism>
<evidence type="ECO:0000259" key="1">
    <source>
        <dbReference type="Pfam" id="PF12392"/>
    </source>
</evidence>
<feature type="domain" description="Peptidase U32 collagenase" evidence="1">
    <location>
        <begin position="388"/>
        <end position="500"/>
    </location>
</feature>
<evidence type="ECO:0000313" key="2">
    <source>
        <dbReference type="EMBL" id="SJZ98924.1"/>
    </source>
</evidence>
<proteinExistence type="predicted"/>